<feature type="transmembrane region" description="Helical" evidence="1">
    <location>
        <begin position="77"/>
        <end position="97"/>
    </location>
</feature>
<comment type="caution">
    <text evidence="2">The sequence shown here is derived from an EMBL/GenBank/DDBJ whole genome shotgun (WGS) entry which is preliminary data.</text>
</comment>
<accession>A0ABQ0RHX5</accession>
<gene>
    <name evidence="2" type="ORF">ANI01nite_06220</name>
</gene>
<proteinExistence type="predicted"/>
<reference evidence="2 3" key="1">
    <citation type="submission" date="2019-06" db="EMBL/GenBank/DDBJ databases">
        <title>Whole genome shotgun sequence of Glutamicibacter nicotianae NBRC 14234.</title>
        <authorList>
            <person name="Hosoyama A."/>
            <person name="Uohara A."/>
            <person name="Ohji S."/>
            <person name="Ichikawa N."/>
        </authorList>
    </citation>
    <scope>NUCLEOTIDE SEQUENCE [LARGE SCALE GENOMIC DNA]</scope>
    <source>
        <strain evidence="2 3">NBRC 14234</strain>
    </source>
</reference>
<feature type="transmembrane region" description="Helical" evidence="1">
    <location>
        <begin position="49"/>
        <end position="70"/>
    </location>
</feature>
<evidence type="ECO:0000256" key="1">
    <source>
        <dbReference type="SAM" id="Phobius"/>
    </source>
</evidence>
<keyword evidence="3" id="KW-1185">Reference proteome</keyword>
<sequence>MQIGGPAVARTSERPMRWLAAVSGILFAVLLMIVDPLIAGAAWWAEPGLWFPLAFPMLPWLAIAAVMAWLGSASDRWLHALLLSLVSLAAGVIPGFFWTLLLFDAFPESASPQLPMAVSLIAGAAVIVMGAVAGSCVALRRLSKARLAR</sequence>
<feature type="transmembrane region" description="Helical" evidence="1">
    <location>
        <begin position="18"/>
        <end position="43"/>
    </location>
</feature>
<dbReference type="EMBL" id="BJNE01000002">
    <property type="protein sequence ID" value="GEC11419.1"/>
    <property type="molecule type" value="Genomic_DNA"/>
</dbReference>
<protein>
    <submittedName>
        <fullName evidence="2">Uncharacterized protein</fullName>
    </submittedName>
</protein>
<evidence type="ECO:0000313" key="3">
    <source>
        <dbReference type="Proteomes" id="UP000316242"/>
    </source>
</evidence>
<keyword evidence="1" id="KW-1133">Transmembrane helix</keyword>
<keyword evidence="1" id="KW-0812">Transmembrane</keyword>
<keyword evidence="1" id="KW-0472">Membrane</keyword>
<feature type="transmembrane region" description="Helical" evidence="1">
    <location>
        <begin position="117"/>
        <end position="139"/>
    </location>
</feature>
<organism evidence="2 3">
    <name type="scientific">Glutamicibacter nicotianae</name>
    <name type="common">Arthrobacter nicotianae</name>
    <dbReference type="NCBI Taxonomy" id="37929"/>
    <lineage>
        <taxon>Bacteria</taxon>
        <taxon>Bacillati</taxon>
        <taxon>Actinomycetota</taxon>
        <taxon>Actinomycetes</taxon>
        <taxon>Micrococcales</taxon>
        <taxon>Micrococcaceae</taxon>
        <taxon>Glutamicibacter</taxon>
    </lineage>
</organism>
<evidence type="ECO:0000313" key="2">
    <source>
        <dbReference type="EMBL" id="GEC11419.1"/>
    </source>
</evidence>
<dbReference type="Proteomes" id="UP000316242">
    <property type="component" value="Unassembled WGS sequence"/>
</dbReference>
<name>A0ABQ0RHX5_GLUNI</name>